<accession>A0AC34GS77</accession>
<organism evidence="1 2">
    <name type="scientific">Panagrolaimus sp. ES5</name>
    <dbReference type="NCBI Taxonomy" id="591445"/>
    <lineage>
        <taxon>Eukaryota</taxon>
        <taxon>Metazoa</taxon>
        <taxon>Ecdysozoa</taxon>
        <taxon>Nematoda</taxon>
        <taxon>Chromadorea</taxon>
        <taxon>Rhabditida</taxon>
        <taxon>Tylenchina</taxon>
        <taxon>Panagrolaimomorpha</taxon>
        <taxon>Panagrolaimoidea</taxon>
        <taxon>Panagrolaimidae</taxon>
        <taxon>Panagrolaimus</taxon>
    </lineage>
</organism>
<dbReference type="WBParaSite" id="ES5_v2.g7300.t1">
    <property type="protein sequence ID" value="ES5_v2.g7300.t1"/>
    <property type="gene ID" value="ES5_v2.g7300"/>
</dbReference>
<protein>
    <submittedName>
        <fullName evidence="2">BTB domain-containing protein</fullName>
    </submittedName>
</protein>
<reference evidence="2" key="1">
    <citation type="submission" date="2022-11" db="UniProtKB">
        <authorList>
            <consortium name="WormBaseParasite"/>
        </authorList>
    </citation>
    <scope>IDENTIFICATION</scope>
</reference>
<dbReference type="Proteomes" id="UP000887579">
    <property type="component" value="Unplaced"/>
</dbReference>
<evidence type="ECO:0000313" key="1">
    <source>
        <dbReference type="Proteomes" id="UP000887579"/>
    </source>
</evidence>
<name>A0AC34GS77_9BILA</name>
<proteinExistence type="predicted"/>
<evidence type="ECO:0000313" key="2">
    <source>
        <dbReference type="WBParaSite" id="ES5_v2.g7300.t1"/>
    </source>
</evidence>
<sequence>MDFFNGKAFYAFNIPGLQYYIVIYPNCDREERRGETWIELHLNGSDDRKIAAEFMMSIESAGFSKELDCIFEKCARHSFPIGKTDEFFDSKKKFFVDGEITIKIIGILKTQKSLIPKISSPISMQWKIKEEDLKAKKEEENGYLRSKRIKVGSFSGVKYYIKIYPLKVENEKQPKTILFLNIEMTRKKHIEAVYDFSIDSANFNRGCQNIFEESTGFKIFLCFTNDLFDPSEGYIVDGFLKINLNGILLIEDDQFVSLNLMEGVTSKGDKDFTIVVGVKEIKVNKQFLKDASPVFAGMLESGMKEATENKMIIDEKYFSFEIVNAVVALSYGQTVSQKFTLEDILSMYQFADKYFLKFVTDLIEYFLIKYLSPSNVVHLEKLSKTFNALKLHQSCIDFLIKCSKKSVAVLGSESLDKDFVASLFLSTLHPVVETDINF</sequence>